<dbReference type="Proteomes" id="UP001283361">
    <property type="component" value="Unassembled WGS sequence"/>
</dbReference>
<evidence type="ECO:0000313" key="2">
    <source>
        <dbReference type="Proteomes" id="UP001283361"/>
    </source>
</evidence>
<accession>A0AAE1DRY4</accession>
<organism evidence="1 2">
    <name type="scientific">Elysia crispata</name>
    <name type="common">lettuce slug</name>
    <dbReference type="NCBI Taxonomy" id="231223"/>
    <lineage>
        <taxon>Eukaryota</taxon>
        <taxon>Metazoa</taxon>
        <taxon>Spiralia</taxon>
        <taxon>Lophotrochozoa</taxon>
        <taxon>Mollusca</taxon>
        <taxon>Gastropoda</taxon>
        <taxon>Heterobranchia</taxon>
        <taxon>Euthyneura</taxon>
        <taxon>Panpulmonata</taxon>
        <taxon>Sacoglossa</taxon>
        <taxon>Placobranchoidea</taxon>
        <taxon>Plakobranchidae</taxon>
        <taxon>Elysia</taxon>
    </lineage>
</organism>
<dbReference type="AlphaFoldDB" id="A0AAE1DRY4"/>
<name>A0AAE1DRY4_9GAST</name>
<comment type="caution">
    <text evidence="1">The sequence shown here is derived from an EMBL/GenBank/DDBJ whole genome shotgun (WGS) entry which is preliminary data.</text>
</comment>
<dbReference type="EMBL" id="JAWDGP010002824">
    <property type="protein sequence ID" value="KAK3779458.1"/>
    <property type="molecule type" value="Genomic_DNA"/>
</dbReference>
<reference evidence="1" key="1">
    <citation type="journal article" date="2023" name="G3 (Bethesda)">
        <title>A reference genome for the long-term kleptoplast-retaining sea slug Elysia crispata morphotype clarki.</title>
        <authorList>
            <person name="Eastman K.E."/>
            <person name="Pendleton A.L."/>
            <person name="Shaikh M.A."/>
            <person name="Suttiyut T."/>
            <person name="Ogas R."/>
            <person name="Tomko P."/>
            <person name="Gavelis G."/>
            <person name="Widhalm J.R."/>
            <person name="Wisecaver J.H."/>
        </authorList>
    </citation>
    <scope>NUCLEOTIDE SEQUENCE</scope>
    <source>
        <strain evidence="1">ECLA1</strain>
    </source>
</reference>
<keyword evidence="2" id="KW-1185">Reference proteome</keyword>
<proteinExistence type="predicted"/>
<sequence length="49" mass="5294">MLSAGLVIAASYLPLDCWTGDRCFMLSAGLVIAASCFPLDWLSLLHTYS</sequence>
<evidence type="ECO:0000313" key="1">
    <source>
        <dbReference type="EMBL" id="KAK3779458.1"/>
    </source>
</evidence>
<protein>
    <submittedName>
        <fullName evidence="1">Uncharacterized protein</fullName>
    </submittedName>
</protein>
<gene>
    <name evidence="1" type="ORF">RRG08_045204</name>
</gene>